<evidence type="ECO:0000313" key="2">
    <source>
        <dbReference type="Proteomes" id="UP000095281"/>
    </source>
</evidence>
<evidence type="ECO:0000256" key="1">
    <source>
        <dbReference type="SAM" id="Phobius"/>
    </source>
</evidence>
<sequence>MTQSNVLVTLMNDQKEAVRKISIPTQNDQLSFKEVSECFPEAIGLKFLTDPIQDVYQKILTNYDRTKFLKPSTGWPYQAMESGFEEIKANLKADLEAVKDTMVTKTDLEAAKKDLKDDIRAFTPLWWQVLSSAIMIPTLLLTLVGIIGTMPNDGFLRQLREYERERGLD</sequence>
<keyword evidence="1" id="KW-0812">Transmembrane</keyword>
<reference evidence="3" key="1">
    <citation type="submission" date="2016-11" db="UniProtKB">
        <authorList>
            <consortium name="WormBaseParasite"/>
        </authorList>
    </citation>
    <scope>IDENTIFICATION</scope>
</reference>
<protein>
    <submittedName>
        <fullName evidence="3">Transmembrane protein</fullName>
    </submittedName>
</protein>
<proteinExistence type="predicted"/>
<organism evidence="2 3">
    <name type="scientific">Meloidogyne hapla</name>
    <name type="common">Root-knot nematode worm</name>
    <dbReference type="NCBI Taxonomy" id="6305"/>
    <lineage>
        <taxon>Eukaryota</taxon>
        <taxon>Metazoa</taxon>
        <taxon>Ecdysozoa</taxon>
        <taxon>Nematoda</taxon>
        <taxon>Chromadorea</taxon>
        <taxon>Rhabditida</taxon>
        <taxon>Tylenchina</taxon>
        <taxon>Tylenchomorpha</taxon>
        <taxon>Tylenchoidea</taxon>
        <taxon>Meloidogynidae</taxon>
        <taxon>Meloidogyninae</taxon>
        <taxon>Meloidogyne</taxon>
    </lineage>
</organism>
<dbReference type="AlphaFoldDB" id="A0A1I8AYH3"/>
<feature type="transmembrane region" description="Helical" evidence="1">
    <location>
        <begin position="125"/>
        <end position="150"/>
    </location>
</feature>
<keyword evidence="1" id="KW-0472">Membrane</keyword>
<accession>A0A1I8AYH3</accession>
<evidence type="ECO:0000313" key="3">
    <source>
        <dbReference type="WBParaSite" id="MhA1_Contig104.frz3.gene20"/>
    </source>
</evidence>
<dbReference type="Proteomes" id="UP000095281">
    <property type="component" value="Unplaced"/>
</dbReference>
<name>A0A1I8AYH3_MELHA</name>
<dbReference type="WBParaSite" id="MhA1_Contig104.frz3.gene20">
    <property type="protein sequence ID" value="MhA1_Contig104.frz3.gene20"/>
    <property type="gene ID" value="MhA1_Contig104.frz3.gene20"/>
</dbReference>
<keyword evidence="1" id="KW-1133">Transmembrane helix</keyword>
<keyword evidence="2" id="KW-1185">Reference proteome</keyword>